<feature type="compositionally biased region" description="Basic residues" evidence="1">
    <location>
        <begin position="236"/>
        <end position="253"/>
    </location>
</feature>
<gene>
    <name evidence="2" type="ORF">AMON00008_LOCUS56954</name>
</gene>
<feature type="region of interest" description="Disordered" evidence="1">
    <location>
        <begin position="331"/>
        <end position="461"/>
    </location>
</feature>
<reference evidence="2" key="1">
    <citation type="submission" date="2021-01" db="EMBL/GenBank/DDBJ databases">
        <authorList>
            <person name="Corre E."/>
            <person name="Pelletier E."/>
            <person name="Niang G."/>
            <person name="Scheremetjew M."/>
            <person name="Finn R."/>
            <person name="Kale V."/>
            <person name="Holt S."/>
            <person name="Cochrane G."/>
            <person name="Meng A."/>
            <person name="Brown T."/>
            <person name="Cohen L."/>
        </authorList>
    </citation>
    <scope>NUCLEOTIDE SEQUENCE</scope>
    <source>
        <strain evidence="2">CCMP3105</strain>
    </source>
</reference>
<feature type="region of interest" description="Disordered" evidence="1">
    <location>
        <begin position="234"/>
        <end position="256"/>
    </location>
</feature>
<sequence>MYGLHLTNTGKGVSVLQHQDFEDEHWDLEGENSAYGQALRKSADLDWDQLTYITASAEAHDRLKKDSDNYRQQKEEQHERERQEQERQRQQRLQEEEEEEPPINLAGLEALKRGFGLRSSHGAHLLAPSASRKAAAAKGATNARLAADTVVAAALLVEDGDLKAVTEEILARVRAQDAAEAELLPPPPADEEPAPEEEVKYKYHYGHSKGMAEGEMDVPCPPDYMPDMELLAQHAARQRSSSRKRRTRARSGSRGRGLVSLYVEEEEEEEDVLKVPRKSRCPWGHGLERWTCRIEGVKCEECGPYPLPKHSVFFGCRSCDWHVCSLHGAAAEPEAKPKPDSKSDEQPAKASTAEPPVQPEPTAEPAGDASSEAASPEVAGGACSGQDRDAPAVDEEDPRQRRRPPSPKPEEARGRGKLSYKERMKKRLEDAAKRREEGQDNRRYEWADTGEVASSRDAKGIFDKARREIEEEMEAQRPPSPRLDLPEDFCPLCHQITTGAKAPLCKGGHTFKAGCRRAKAS</sequence>
<accession>A0A7S4SUW0</accession>
<dbReference type="EMBL" id="HBNR01079792">
    <property type="protein sequence ID" value="CAE4656603.1"/>
    <property type="molecule type" value="Transcribed_RNA"/>
</dbReference>
<dbReference type="AlphaFoldDB" id="A0A7S4SUW0"/>
<evidence type="ECO:0000256" key="1">
    <source>
        <dbReference type="SAM" id="MobiDB-lite"/>
    </source>
</evidence>
<feature type="compositionally biased region" description="Basic and acidic residues" evidence="1">
    <location>
        <begin position="333"/>
        <end position="347"/>
    </location>
</feature>
<organism evidence="2">
    <name type="scientific">Alexandrium monilatum</name>
    <dbReference type="NCBI Taxonomy" id="311494"/>
    <lineage>
        <taxon>Eukaryota</taxon>
        <taxon>Sar</taxon>
        <taxon>Alveolata</taxon>
        <taxon>Dinophyceae</taxon>
        <taxon>Gonyaulacales</taxon>
        <taxon>Pyrocystaceae</taxon>
        <taxon>Alexandrium</taxon>
    </lineage>
</organism>
<name>A0A7S4SUW0_9DINO</name>
<evidence type="ECO:0000313" key="2">
    <source>
        <dbReference type="EMBL" id="CAE4656603.1"/>
    </source>
</evidence>
<feature type="compositionally biased region" description="Basic and acidic residues" evidence="1">
    <location>
        <begin position="408"/>
        <end position="446"/>
    </location>
</feature>
<protein>
    <submittedName>
        <fullName evidence="2">Uncharacterized protein</fullName>
    </submittedName>
</protein>
<proteinExistence type="predicted"/>
<feature type="compositionally biased region" description="Basic and acidic residues" evidence="1">
    <location>
        <begin position="62"/>
        <end position="94"/>
    </location>
</feature>
<feature type="region of interest" description="Disordered" evidence="1">
    <location>
        <begin position="62"/>
        <end position="104"/>
    </location>
</feature>